<dbReference type="Gene3D" id="2.60.40.1180">
    <property type="entry name" value="Golgi alpha-mannosidase II"/>
    <property type="match status" value="1"/>
</dbReference>
<feature type="domain" description="Beta-galactosidase C-terminal" evidence="4">
    <location>
        <begin position="86"/>
        <end position="141"/>
    </location>
</feature>
<accession>A0A7W9HJR2</accession>
<dbReference type="InterPro" id="IPR013780">
    <property type="entry name" value="Glyco_hydro_b"/>
</dbReference>
<name>A0A7W9HJR2_9PSEU</name>
<dbReference type="GO" id="GO:0006012">
    <property type="term" value="P:galactose metabolic process"/>
    <property type="evidence" value="ECO:0007669"/>
    <property type="project" value="InterPro"/>
</dbReference>
<evidence type="ECO:0000313" key="5">
    <source>
        <dbReference type="EMBL" id="MBB5803552.1"/>
    </source>
</evidence>
<evidence type="ECO:0000256" key="1">
    <source>
        <dbReference type="ARBA" id="ARBA00022801"/>
    </source>
</evidence>
<evidence type="ECO:0000259" key="3">
    <source>
        <dbReference type="Pfam" id="PF02449"/>
    </source>
</evidence>
<evidence type="ECO:0000259" key="4">
    <source>
        <dbReference type="Pfam" id="PF08533"/>
    </source>
</evidence>
<keyword evidence="6" id="KW-1185">Reference proteome</keyword>
<dbReference type="InterPro" id="IPR013739">
    <property type="entry name" value="Beta_galactosidase_C"/>
</dbReference>
<dbReference type="RefSeq" id="WP_184920936.1">
    <property type="nucleotide sequence ID" value="NZ_JACHMO010000001.1"/>
</dbReference>
<evidence type="ECO:0000256" key="2">
    <source>
        <dbReference type="ARBA" id="ARBA00023295"/>
    </source>
</evidence>
<feature type="domain" description="Glycoside hydrolase family 42 N-terminal" evidence="3">
    <location>
        <begin position="9"/>
        <end position="46"/>
    </location>
</feature>
<keyword evidence="2" id="KW-0326">Glycosidase</keyword>
<protein>
    <submittedName>
        <fullName evidence="5">Beta-galactosidase GanA</fullName>
    </submittedName>
</protein>
<dbReference type="Pfam" id="PF02449">
    <property type="entry name" value="Glyco_hydro_42"/>
    <property type="match status" value="1"/>
</dbReference>
<keyword evidence="1" id="KW-0378">Hydrolase</keyword>
<gene>
    <name evidence="5" type="ORF">F4560_003320</name>
</gene>
<dbReference type="AlphaFoldDB" id="A0A7W9HJR2"/>
<dbReference type="InterPro" id="IPR013529">
    <property type="entry name" value="Glyco_hydro_42_N"/>
</dbReference>
<reference evidence="5 6" key="1">
    <citation type="submission" date="2020-08" db="EMBL/GenBank/DDBJ databases">
        <title>Sequencing the genomes of 1000 actinobacteria strains.</title>
        <authorList>
            <person name="Klenk H.-P."/>
        </authorList>
    </citation>
    <scope>NUCLEOTIDE SEQUENCE [LARGE SCALE GENOMIC DNA]</scope>
    <source>
        <strain evidence="5 6">DSM 45486</strain>
    </source>
</reference>
<organism evidence="5 6">
    <name type="scientific">Saccharothrix ecbatanensis</name>
    <dbReference type="NCBI Taxonomy" id="1105145"/>
    <lineage>
        <taxon>Bacteria</taxon>
        <taxon>Bacillati</taxon>
        <taxon>Actinomycetota</taxon>
        <taxon>Actinomycetes</taxon>
        <taxon>Pseudonocardiales</taxon>
        <taxon>Pseudonocardiaceae</taxon>
        <taxon>Saccharothrix</taxon>
    </lineage>
</organism>
<dbReference type="EMBL" id="JACHMO010000001">
    <property type="protein sequence ID" value="MBB5803552.1"/>
    <property type="molecule type" value="Genomic_DNA"/>
</dbReference>
<dbReference type="Pfam" id="PF08533">
    <property type="entry name" value="Glyco_hydro_42C"/>
    <property type="match status" value="1"/>
</dbReference>
<proteinExistence type="predicted"/>
<dbReference type="Gene3D" id="3.20.20.80">
    <property type="entry name" value="Glycosidases"/>
    <property type="match status" value="1"/>
</dbReference>
<dbReference type="GO" id="GO:0004565">
    <property type="term" value="F:beta-galactosidase activity"/>
    <property type="evidence" value="ECO:0007669"/>
    <property type="project" value="InterPro"/>
</dbReference>
<sequence>MTTHWPTALMPDHDRFCSDSLLDHSKAERDIIRQFAPTTPITTNLNRAKASRELVRDSLGHIACGADGALFFRWWASLREPGGGAGPDVVRREKDGTTWVFALNHGDEARQVALKGVEVVTGETVDHEPVVPGHEVRIVRERR</sequence>
<dbReference type="GO" id="GO:0009341">
    <property type="term" value="C:beta-galactosidase complex"/>
    <property type="evidence" value="ECO:0007669"/>
    <property type="project" value="InterPro"/>
</dbReference>
<evidence type="ECO:0000313" key="6">
    <source>
        <dbReference type="Proteomes" id="UP000552097"/>
    </source>
</evidence>
<comment type="caution">
    <text evidence="5">The sequence shown here is derived from an EMBL/GenBank/DDBJ whole genome shotgun (WGS) entry which is preliminary data.</text>
</comment>
<dbReference type="Proteomes" id="UP000552097">
    <property type="component" value="Unassembled WGS sequence"/>
</dbReference>